<dbReference type="InterPro" id="IPR029063">
    <property type="entry name" value="SAM-dependent_MTases_sf"/>
</dbReference>
<proteinExistence type="predicted"/>
<dbReference type="AlphaFoldDB" id="F2NBH5"/>
<organism evidence="2 3">
    <name type="scientific">Coriobacterium glomerans (strain ATCC 49209 / DSM 20642 / JCM 10262 / PW2)</name>
    <dbReference type="NCBI Taxonomy" id="700015"/>
    <lineage>
        <taxon>Bacteria</taxon>
        <taxon>Bacillati</taxon>
        <taxon>Actinomycetota</taxon>
        <taxon>Coriobacteriia</taxon>
        <taxon>Coriobacteriales</taxon>
        <taxon>Coriobacteriaceae</taxon>
        <taxon>Coriobacterium</taxon>
    </lineage>
</organism>
<evidence type="ECO:0000313" key="2">
    <source>
        <dbReference type="EMBL" id="AEB06711.1"/>
    </source>
</evidence>
<keyword evidence="3" id="KW-1185">Reference proteome</keyword>
<dbReference type="GO" id="GO:0010487">
    <property type="term" value="F:thermospermine synthase activity"/>
    <property type="evidence" value="ECO:0007669"/>
    <property type="project" value="TreeGrafter"/>
</dbReference>
<dbReference type="CDD" id="cd02440">
    <property type="entry name" value="AdoMet_MTases"/>
    <property type="match status" value="1"/>
</dbReference>
<sequence>MSRRGPRRAASASALLAGCAGLGAISALIAVIRAARLASTDADAAVIRTLRRVGREPIRVLCQGGAYQSATYIGKRWAEPVFAYHRALDALFAAEEDLIAASGHAVRDVLMIGGGGYAYPKHALLEHPEIRMDVVEIDARIERLARRWFYLDRLISLTGSRLRCITADGRSFLESAGRCYDAIINDSFIGRAPARDLATLEAARAVSRRLNPGGVYLANVSTECDGADPAFLRRVCATLAPVFDHVRIIDATDEELAAERTYLVIAGDGDHVWSESIAYDESFLGEVLLDAEAPAAH</sequence>
<gene>
    <name evidence="2" type="ordered locus">Corgl_0597</name>
</gene>
<dbReference type="PANTHER" id="PTHR43317">
    <property type="entry name" value="THERMOSPERMINE SYNTHASE ACAULIS5"/>
    <property type="match status" value="1"/>
</dbReference>
<name>F2NBH5_CORGP</name>
<evidence type="ECO:0000256" key="1">
    <source>
        <dbReference type="ARBA" id="ARBA00023115"/>
    </source>
</evidence>
<dbReference type="Pfam" id="PF01564">
    <property type="entry name" value="Spermine_synth"/>
    <property type="match status" value="1"/>
</dbReference>
<dbReference type="HOGENOM" id="CLU_070532_0_0_11"/>
<dbReference type="eggNOG" id="COG0421">
    <property type="taxonomic scope" value="Bacteria"/>
</dbReference>
<accession>F2NBH5</accession>
<dbReference type="PROSITE" id="PS51257">
    <property type="entry name" value="PROKAR_LIPOPROTEIN"/>
    <property type="match status" value="1"/>
</dbReference>
<dbReference type="Gene3D" id="3.40.50.150">
    <property type="entry name" value="Vaccinia Virus protein VP39"/>
    <property type="match status" value="1"/>
</dbReference>
<dbReference type="GO" id="GO:0006596">
    <property type="term" value="P:polyamine biosynthetic process"/>
    <property type="evidence" value="ECO:0007669"/>
    <property type="project" value="UniProtKB-KW"/>
</dbReference>
<dbReference type="PANTHER" id="PTHR43317:SF1">
    <property type="entry name" value="THERMOSPERMINE SYNTHASE ACAULIS5"/>
    <property type="match status" value="1"/>
</dbReference>
<dbReference type="SUPFAM" id="SSF53335">
    <property type="entry name" value="S-adenosyl-L-methionine-dependent methyltransferases"/>
    <property type="match status" value="1"/>
</dbReference>
<reference evidence="3" key="1">
    <citation type="journal article" date="2013" name="Stand. Genomic Sci.">
        <title>Complete genome sequence of Coriobacterium glomerans type strain (PW2(T)) from the midgut of Pyrrhocoris apterus L. (red soldier bug).</title>
        <authorList>
            <person name="Stackebrandt E."/>
            <person name="Zeytun A."/>
            <person name="Lapidus A."/>
            <person name="Nolan M."/>
            <person name="Lucas S."/>
            <person name="Hammon N."/>
            <person name="Deshpande S."/>
            <person name="Cheng J.F."/>
            <person name="Tapia R."/>
            <person name="Goodwin L.A."/>
            <person name="Pitluck S."/>
            <person name="Liolios K."/>
            <person name="Pagani I."/>
            <person name="Ivanova N."/>
            <person name="Mavromatis K."/>
            <person name="Mikhailova N."/>
            <person name="Huntemann M."/>
            <person name="Pati A."/>
            <person name="Chen A."/>
            <person name="Palaniappan K."/>
            <person name="Chang Y.J."/>
            <person name="Land M."/>
            <person name="Hauser L."/>
            <person name="Rohde M."/>
            <person name="Pukall R."/>
            <person name="Goker M."/>
            <person name="Detter J.C."/>
            <person name="Woyke T."/>
            <person name="Bristow J."/>
            <person name="Eisen J.A."/>
            <person name="Markowitz V."/>
            <person name="Hugenholtz P."/>
            <person name="Kyrpides N.C."/>
            <person name="Klenk H.P."/>
        </authorList>
    </citation>
    <scope>NUCLEOTIDE SEQUENCE</scope>
    <source>
        <strain evidence="3">ATCC 49209 / DSM 20642 / JCM 10262 / PW2</strain>
    </source>
</reference>
<dbReference type="EMBL" id="CP002628">
    <property type="protein sequence ID" value="AEB06711.1"/>
    <property type="molecule type" value="Genomic_DNA"/>
</dbReference>
<dbReference type="RefSeq" id="WP_013708454.1">
    <property type="nucleotide sequence ID" value="NC_015389.1"/>
</dbReference>
<dbReference type="OrthoDB" id="9761985at2"/>
<protein>
    <submittedName>
        <fullName evidence="2">Spermine synthase</fullName>
    </submittedName>
</protein>
<evidence type="ECO:0000313" key="3">
    <source>
        <dbReference type="Proteomes" id="UP000006851"/>
    </source>
</evidence>
<dbReference type="NCBIfam" id="NF037959">
    <property type="entry name" value="MFS_SpdSyn"/>
    <property type="match status" value="1"/>
</dbReference>
<dbReference type="Proteomes" id="UP000006851">
    <property type="component" value="Chromosome"/>
</dbReference>
<dbReference type="STRING" id="700015.Corgl_0597"/>
<keyword evidence="1" id="KW-0620">Polyamine biosynthesis</keyword>
<dbReference type="KEGG" id="cgo:Corgl_0597"/>